<keyword evidence="5 14" id="KW-0552">Olfaction</keyword>
<evidence type="ECO:0000256" key="1">
    <source>
        <dbReference type="ARBA" id="ARBA00004651"/>
    </source>
</evidence>
<comment type="similarity">
    <text evidence="13">Belongs to the G-protein coupled receptor 1 family.</text>
</comment>
<keyword evidence="9" id="KW-1015">Disulfide bond</keyword>
<evidence type="ECO:0000256" key="3">
    <source>
        <dbReference type="ARBA" id="ARBA00022606"/>
    </source>
</evidence>
<keyword evidence="2 14" id="KW-1003">Cell membrane</keyword>
<evidence type="ECO:0000256" key="5">
    <source>
        <dbReference type="ARBA" id="ARBA00022725"/>
    </source>
</evidence>
<feature type="transmembrane region" description="Helical" evidence="14">
    <location>
        <begin position="143"/>
        <end position="166"/>
    </location>
</feature>
<keyword evidence="8 14" id="KW-0472">Membrane</keyword>
<evidence type="ECO:0000256" key="10">
    <source>
        <dbReference type="ARBA" id="ARBA00023170"/>
    </source>
</evidence>
<feature type="transmembrane region" description="Helical" evidence="14">
    <location>
        <begin position="24"/>
        <end position="50"/>
    </location>
</feature>
<evidence type="ECO:0000256" key="14">
    <source>
        <dbReference type="RuleBase" id="RU363047"/>
    </source>
</evidence>
<dbReference type="PANTHER" id="PTHR26451:SF885">
    <property type="entry name" value="OLFACTORY RECEPTOR"/>
    <property type="match status" value="1"/>
</dbReference>
<keyword evidence="12 13" id="KW-0807">Transducer</keyword>
<dbReference type="SUPFAM" id="SSF81321">
    <property type="entry name" value="Family A G protein-coupled receptor-like"/>
    <property type="match status" value="1"/>
</dbReference>
<evidence type="ECO:0000256" key="9">
    <source>
        <dbReference type="ARBA" id="ARBA00023157"/>
    </source>
</evidence>
<organism evidence="16 17">
    <name type="scientific">Oryzias latipes</name>
    <name type="common">Japanese rice fish</name>
    <name type="synonym">Japanese killifish</name>
    <dbReference type="NCBI Taxonomy" id="8090"/>
    <lineage>
        <taxon>Eukaryota</taxon>
        <taxon>Metazoa</taxon>
        <taxon>Chordata</taxon>
        <taxon>Craniata</taxon>
        <taxon>Vertebrata</taxon>
        <taxon>Euteleostomi</taxon>
        <taxon>Actinopterygii</taxon>
        <taxon>Neopterygii</taxon>
        <taxon>Teleostei</taxon>
        <taxon>Neoteleostei</taxon>
        <taxon>Acanthomorphata</taxon>
        <taxon>Ovalentaria</taxon>
        <taxon>Atherinomorphae</taxon>
        <taxon>Beloniformes</taxon>
        <taxon>Adrianichthyidae</taxon>
        <taxon>Oryziinae</taxon>
        <taxon>Oryzias</taxon>
    </lineage>
</organism>
<dbReference type="Proteomes" id="UP000265200">
    <property type="component" value="Chromosome 13"/>
</dbReference>
<dbReference type="InterPro" id="IPR017452">
    <property type="entry name" value="GPCR_Rhodpsn_7TM"/>
</dbReference>
<reference key="1">
    <citation type="journal article" date="2007" name="Nature">
        <title>The medaka draft genome and insights into vertebrate genome evolution.</title>
        <authorList>
            <person name="Kasahara M."/>
            <person name="Naruse K."/>
            <person name="Sasaki S."/>
            <person name="Nakatani Y."/>
            <person name="Qu W."/>
            <person name="Ahsan B."/>
            <person name="Yamada T."/>
            <person name="Nagayasu Y."/>
            <person name="Doi K."/>
            <person name="Kasai Y."/>
            <person name="Jindo T."/>
            <person name="Kobayashi D."/>
            <person name="Shimada A."/>
            <person name="Toyoda A."/>
            <person name="Kuroki Y."/>
            <person name="Fujiyama A."/>
            <person name="Sasaki T."/>
            <person name="Shimizu A."/>
            <person name="Asakawa S."/>
            <person name="Shimizu N."/>
            <person name="Hashimoto S."/>
            <person name="Yang J."/>
            <person name="Lee Y."/>
            <person name="Matsushima K."/>
            <person name="Sugano S."/>
            <person name="Sakaizumi M."/>
            <person name="Narita T."/>
            <person name="Ohishi K."/>
            <person name="Haga S."/>
            <person name="Ohta F."/>
            <person name="Nomoto H."/>
            <person name="Nogata K."/>
            <person name="Morishita T."/>
            <person name="Endo T."/>
            <person name="Shin-I T."/>
            <person name="Takeda H."/>
            <person name="Morishita S."/>
            <person name="Kohara Y."/>
        </authorList>
    </citation>
    <scope>NUCLEOTIDE SEQUENCE [LARGE SCALE GENOMIC DNA]</scope>
    <source>
        <strain>Hd-rR</strain>
    </source>
</reference>
<protein>
    <recommendedName>
        <fullName evidence="14">Olfactory receptor</fullName>
    </recommendedName>
</protein>
<keyword evidence="4 13" id="KW-0812">Transmembrane</keyword>
<keyword evidence="11" id="KW-0325">Glycoprotein</keyword>
<feature type="transmembrane region" description="Helical" evidence="14">
    <location>
        <begin position="272"/>
        <end position="292"/>
    </location>
</feature>
<evidence type="ECO:0000256" key="6">
    <source>
        <dbReference type="ARBA" id="ARBA00022989"/>
    </source>
</evidence>
<evidence type="ECO:0000256" key="13">
    <source>
        <dbReference type="RuleBase" id="RU000688"/>
    </source>
</evidence>
<feature type="transmembrane region" description="Helical" evidence="14">
    <location>
        <begin position="198"/>
        <end position="220"/>
    </location>
</feature>
<keyword evidence="10 13" id="KW-0675">Receptor</keyword>
<sequence length="324" mass="35836">MDSEVLNASQVGVFSLSAYLDWGLLRYACFLLVLGVYLLIVFCNVLLIAVICVSRSLHEPMFLFLCSLFANELLGSSGLFPFLLLQILADVHQVSAPLCFLQVFIVHAYGAVELLNLAVMAFDRYLAICRPLQYHSRMTSRRVAALLAWTWGLPLLAMVVSLTLIVPLRLCGRHIHKVYCDMHSVVKLACSDTTAANAYGLVATFSTILGALLFILYSYARILAVCCSGSRQTRQKAVSTCSPHLASVLNFAIAGSFEVSQSRFNMAHAPDVLRVFLSVYFLSAVPLFNPLMYGLKMRKIRNACVRILSSCVGHSIQQSWTDFG</sequence>
<reference evidence="16" key="3">
    <citation type="submission" date="2025-08" db="UniProtKB">
        <authorList>
            <consortium name="Ensembl"/>
        </authorList>
    </citation>
    <scope>IDENTIFICATION</scope>
    <source>
        <strain evidence="16">HSOK</strain>
    </source>
</reference>
<dbReference type="GO" id="GO:0004984">
    <property type="term" value="F:olfactory receptor activity"/>
    <property type="evidence" value="ECO:0007669"/>
    <property type="project" value="InterPro"/>
</dbReference>
<evidence type="ECO:0000256" key="4">
    <source>
        <dbReference type="ARBA" id="ARBA00022692"/>
    </source>
</evidence>
<keyword evidence="7 13" id="KW-0297">G-protein coupled receptor</keyword>
<evidence type="ECO:0000313" key="16">
    <source>
        <dbReference type="Ensembl" id="ENSORLP00015011160.1"/>
    </source>
</evidence>
<feature type="transmembrane region" description="Helical" evidence="14">
    <location>
        <begin position="62"/>
        <end position="88"/>
    </location>
</feature>
<dbReference type="InterPro" id="IPR000276">
    <property type="entry name" value="GPCR_Rhodpsn"/>
</dbReference>
<feature type="domain" description="G-protein coupled receptors family 1 profile" evidence="15">
    <location>
        <begin position="43"/>
        <end position="293"/>
    </location>
</feature>
<dbReference type="GO" id="GO:0004930">
    <property type="term" value="F:G protein-coupled receptor activity"/>
    <property type="evidence" value="ECO:0007669"/>
    <property type="project" value="UniProtKB-KW"/>
</dbReference>
<evidence type="ECO:0000256" key="11">
    <source>
        <dbReference type="ARBA" id="ARBA00023180"/>
    </source>
</evidence>
<evidence type="ECO:0000313" key="17">
    <source>
        <dbReference type="Proteomes" id="UP000265200"/>
    </source>
</evidence>
<dbReference type="PRINTS" id="PR00245">
    <property type="entry name" value="OLFACTORYR"/>
</dbReference>
<dbReference type="PROSITE" id="PS50262">
    <property type="entry name" value="G_PROTEIN_RECEP_F1_2"/>
    <property type="match status" value="1"/>
</dbReference>
<dbReference type="PROSITE" id="PS00237">
    <property type="entry name" value="G_PROTEIN_RECEP_F1_1"/>
    <property type="match status" value="1"/>
</dbReference>
<keyword evidence="6 14" id="KW-1133">Transmembrane helix</keyword>
<dbReference type="InterPro" id="IPR000725">
    <property type="entry name" value="Olfact_rcpt"/>
</dbReference>
<dbReference type="Pfam" id="PF13853">
    <property type="entry name" value="7tm_4"/>
    <property type="match status" value="1"/>
</dbReference>
<dbReference type="FunFam" id="1.20.1070.10:FF:000024">
    <property type="entry name" value="Olfactory receptor"/>
    <property type="match status" value="1"/>
</dbReference>
<proteinExistence type="inferred from homology"/>
<dbReference type="Gene3D" id="1.20.1070.10">
    <property type="entry name" value="Rhodopsin 7-helix transmembrane proteins"/>
    <property type="match status" value="1"/>
</dbReference>
<evidence type="ECO:0000256" key="8">
    <source>
        <dbReference type="ARBA" id="ARBA00023136"/>
    </source>
</evidence>
<dbReference type="PANTHER" id="PTHR26451">
    <property type="entry name" value="G_PROTEIN_RECEP_F1_2 DOMAIN-CONTAINING PROTEIN"/>
    <property type="match status" value="1"/>
</dbReference>
<keyword evidence="3 14" id="KW-0716">Sensory transduction</keyword>
<comment type="subcellular location">
    <subcellularLocation>
        <location evidence="1 14">Cell membrane</location>
        <topology evidence="1 14">Multi-pass membrane protein</topology>
    </subcellularLocation>
</comment>
<reference evidence="16 17" key="2">
    <citation type="submission" date="2017-04" db="EMBL/GenBank/DDBJ databases">
        <title>CpG methylation of centromeres and impact of large insertions on vertebrate speciation.</title>
        <authorList>
            <person name="Ichikawa K."/>
            <person name="Yoshimura J."/>
            <person name="Morishita S."/>
        </authorList>
    </citation>
    <scope>NUCLEOTIDE SEQUENCE</scope>
    <source>
        <strain evidence="16 17">HSOK</strain>
    </source>
</reference>
<evidence type="ECO:0000256" key="7">
    <source>
        <dbReference type="ARBA" id="ARBA00023040"/>
    </source>
</evidence>
<dbReference type="Ensembl" id="ENSORLT00015017911.1">
    <property type="protein sequence ID" value="ENSORLP00015011160.1"/>
    <property type="gene ID" value="ENSORLG00015011952.1"/>
</dbReference>
<evidence type="ECO:0000256" key="2">
    <source>
        <dbReference type="ARBA" id="ARBA00022475"/>
    </source>
</evidence>
<dbReference type="AlphaFoldDB" id="A0A3P9HTW3"/>
<evidence type="ECO:0000256" key="12">
    <source>
        <dbReference type="ARBA" id="ARBA00023224"/>
    </source>
</evidence>
<feature type="transmembrane region" description="Helical" evidence="14">
    <location>
        <begin position="241"/>
        <end position="260"/>
    </location>
</feature>
<reference evidence="16" key="4">
    <citation type="submission" date="2025-09" db="UniProtKB">
        <authorList>
            <consortium name="Ensembl"/>
        </authorList>
    </citation>
    <scope>IDENTIFICATION</scope>
    <source>
        <strain evidence="16">HSOK</strain>
    </source>
</reference>
<accession>A0A3P9HTW3</accession>
<dbReference type="PRINTS" id="PR00237">
    <property type="entry name" value="GPCRRHODOPSN"/>
</dbReference>
<dbReference type="InterPro" id="IPR052921">
    <property type="entry name" value="GPCR1_Superfamily_Member"/>
</dbReference>
<name>A0A3P9HTW3_ORYLA</name>
<feature type="transmembrane region" description="Helical" evidence="14">
    <location>
        <begin position="100"/>
        <end position="122"/>
    </location>
</feature>
<evidence type="ECO:0000259" key="15">
    <source>
        <dbReference type="PROSITE" id="PS50262"/>
    </source>
</evidence>
<dbReference type="GO" id="GO:0005886">
    <property type="term" value="C:plasma membrane"/>
    <property type="evidence" value="ECO:0007669"/>
    <property type="project" value="UniProtKB-SubCell"/>
</dbReference>